<dbReference type="Proteomes" id="UP000593579">
    <property type="component" value="Unassembled WGS sequence"/>
</dbReference>
<keyword evidence="2" id="KW-1185">Reference proteome</keyword>
<name>A0A7J9CYP4_GOSGO</name>
<reference evidence="1 2" key="1">
    <citation type="journal article" date="2019" name="Genome Biol. Evol.">
        <title>Insights into the evolution of the New World diploid cottons (Gossypium, subgenus Houzingenia) based on genome sequencing.</title>
        <authorList>
            <person name="Grover C.E."/>
            <person name="Arick M.A. 2nd"/>
            <person name="Thrash A."/>
            <person name="Conover J.L."/>
            <person name="Sanders W.S."/>
            <person name="Peterson D.G."/>
            <person name="Frelichowski J.E."/>
            <person name="Scheffler J.A."/>
            <person name="Scheffler B.E."/>
            <person name="Wendel J.F."/>
        </authorList>
    </citation>
    <scope>NUCLEOTIDE SEQUENCE [LARGE SCALE GENOMIC DNA]</scope>
    <source>
        <strain evidence="1">5</strain>
        <tissue evidence="1">Leaf</tissue>
    </source>
</reference>
<organism evidence="1 2">
    <name type="scientific">Gossypium gossypioides</name>
    <name type="common">Mexican cotton</name>
    <name type="synonym">Selera gossypioides</name>
    <dbReference type="NCBI Taxonomy" id="34282"/>
    <lineage>
        <taxon>Eukaryota</taxon>
        <taxon>Viridiplantae</taxon>
        <taxon>Streptophyta</taxon>
        <taxon>Embryophyta</taxon>
        <taxon>Tracheophyta</taxon>
        <taxon>Spermatophyta</taxon>
        <taxon>Magnoliopsida</taxon>
        <taxon>eudicotyledons</taxon>
        <taxon>Gunneridae</taxon>
        <taxon>Pentapetalae</taxon>
        <taxon>rosids</taxon>
        <taxon>malvids</taxon>
        <taxon>Malvales</taxon>
        <taxon>Malvaceae</taxon>
        <taxon>Malvoideae</taxon>
        <taxon>Gossypium</taxon>
    </lineage>
</organism>
<accession>A0A7J9CYP4</accession>
<dbReference type="AlphaFoldDB" id="A0A7J9CYP4"/>
<evidence type="ECO:0000313" key="1">
    <source>
        <dbReference type="EMBL" id="MBA0753583.1"/>
    </source>
</evidence>
<dbReference type="EMBL" id="JABEZY010256920">
    <property type="protein sequence ID" value="MBA0753583.1"/>
    <property type="molecule type" value="Genomic_DNA"/>
</dbReference>
<proteinExistence type="predicted"/>
<dbReference type="OrthoDB" id="10355390at2759"/>
<evidence type="ECO:0000313" key="2">
    <source>
        <dbReference type="Proteomes" id="UP000593579"/>
    </source>
</evidence>
<comment type="caution">
    <text evidence="1">The sequence shown here is derived from an EMBL/GenBank/DDBJ whole genome shotgun (WGS) entry which is preliminary data.</text>
</comment>
<sequence>MASSMLWASRAASYLRISVFHRGFSTGSEICGFS</sequence>
<gene>
    <name evidence="1" type="ORF">Gogos_021795</name>
</gene>
<protein>
    <submittedName>
        <fullName evidence="1">Uncharacterized protein</fullName>
    </submittedName>
</protein>